<comment type="caution">
    <text evidence="3">The sequence shown here is derived from an EMBL/GenBank/DDBJ whole genome shotgun (WGS) entry which is preliminary data.</text>
</comment>
<protein>
    <submittedName>
        <fullName evidence="3">Not1 amine-terminal ccr4-not complex component</fullName>
    </submittedName>
</protein>
<feature type="compositionally biased region" description="Low complexity" evidence="1">
    <location>
        <begin position="461"/>
        <end position="475"/>
    </location>
</feature>
<dbReference type="GO" id="GO:0005634">
    <property type="term" value="C:nucleus"/>
    <property type="evidence" value="ECO:0007669"/>
    <property type="project" value="InterPro"/>
</dbReference>
<feature type="compositionally biased region" description="Polar residues" evidence="1">
    <location>
        <begin position="713"/>
        <end position="726"/>
    </location>
</feature>
<reference evidence="3 4" key="1">
    <citation type="journal article" date="2017" name="Int. J. Parasitol.">
        <title>The genome of the protozoan parasite Cystoisospora suis and a reverse vaccinology approach to identify vaccine candidates.</title>
        <authorList>
            <person name="Palmieri N."/>
            <person name="Shrestha A."/>
            <person name="Ruttkowski B."/>
            <person name="Beck T."/>
            <person name="Vogl C."/>
            <person name="Tomley F."/>
            <person name="Blake D.P."/>
            <person name="Joachim A."/>
        </authorList>
    </citation>
    <scope>NUCLEOTIDE SEQUENCE [LARGE SCALE GENOMIC DNA]</scope>
    <source>
        <strain evidence="3 4">Wien I</strain>
    </source>
</reference>
<keyword evidence="4" id="KW-1185">Reference proteome</keyword>
<dbReference type="GO" id="GO:0006355">
    <property type="term" value="P:regulation of DNA-templated transcription"/>
    <property type="evidence" value="ECO:0007669"/>
    <property type="project" value="InterPro"/>
</dbReference>
<feature type="domain" description="CCR4-Not complex component Not N-terminal" evidence="2">
    <location>
        <begin position="73"/>
        <end position="196"/>
    </location>
</feature>
<organism evidence="3 4">
    <name type="scientific">Cystoisospora suis</name>
    <dbReference type="NCBI Taxonomy" id="483139"/>
    <lineage>
        <taxon>Eukaryota</taxon>
        <taxon>Sar</taxon>
        <taxon>Alveolata</taxon>
        <taxon>Apicomplexa</taxon>
        <taxon>Conoidasida</taxon>
        <taxon>Coccidia</taxon>
        <taxon>Eucoccidiorida</taxon>
        <taxon>Eimeriorina</taxon>
        <taxon>Sarcocystidae</taxon>
        <taxon>Cystoisospora</taxon>
    </lineage>
</organism>
<evidence type="ECO:0000259" key="2">
    <source>
        <dbReference type="Pfam" id="PF04065"/>
    </source>
</evidence>
<feature type="region of interest" description="Disordered" evidence="1">
    <location>
        <begin position="193"/>
        <end position="241"/>
    </location>
</feature>
<feature type="region of interest" description="Disordered" evidence="1">
    <location>
        <begin position="1076"/>
        <end position="1102"/>
    </location>
</feature>
<feature type="compositionally biased region" description="Basic and acidic residues" evidence="1">
    <location>
        <begin position="419"/>
        <end position="429"/>
    </location>
</feature>
<feature type="compositionally biased region" description="Low complexity" evidence="1">
    <location>
        <begin position="1135"/>
        <end position="1150"/>
    </location>
</feature>
<feature type="compositionally biased region" description="Basic and acidic residues" evidence="1">
    <location>
        <begin position="1078"/>
        <end position="1088"/>
    </location>
</feature>
<feature type="compositionally biased region" description="Basic and acidic residues" evidence="1">
    <location>
        <begin position="841"/>
        <end position="866"/>
    </location>
</feature>
<feature type="compositionally biased region" description="Low complexity" evidence="1">
    <location>
        <begin position="727"/>
        <end position="748"/>
    </location>
</feature>
<feature type="compositionally biased region" description="Polar residues" evidence="1">
    <location>
        <begin position="808"/>
        <end position="820"/>
    </location>
</feature>
<feature type="compositionally biased region" description="Basic and acidic residues" evidence="1">
    <location>
        <begin position="977"/>
        <end position="987"/>
    </location>
</feature>
<dbReference type="GeneID" id="94431426"/>
<feature type="compositionally biased region" description="Low complexity" evidence="1">
    <location>
        <begin position="558"/>
        <end position="585"/>
    </location>
</feature>
<dbReference type="VEuPathDB" id="ToxoDB:CSUI_008076"/>
<dbReference type="OrthoDB" id="333984at2759"/>
<dbReference type="RefSeq" id="XP_067919809.1">
    <property type="nucleotide sequence ID" value="XM_068068215.1"/>
</dbReference>
<sequence length="1200" mass="125860">MALKRLHTEVDKTVREVRACLDTYDERWQELLEFNRQFVQRKEQLVDEARKEVIRGKKHSVRTATLELMDYKHVNDAKAKIEADLEGALRKLHRHKQQLSDWIHNYSDKDIRNKDALTELRKCIELRYKRGRVFYSQGQSSFPVSGPGSSQGGLASSSSVEAVQWMPSLIEALSGQIETWEGELLLLRQGKQCGTHSSRSTSGSTATSPEARSSASSSGRSSNAKGRNSRRGGTANAEDASSVCGMAGTSLSQQKEGAAVGERIAQLSAMVELHRLHIDHLERLLRAVRREELAGDDERLEELRDVLDPYVHSNSNMVIVVPEEIYQDLELQESLPGTCIAPVETAVGRPCAHDEDGKREPSRAHQTGPGTSASSCDNCEAPLAGMNDTGTQISVIDTRKRSRTRAKDEMDQVVAGESSTKDCRGRTHCPDGSGQGHLNVRSSPVSASSGAEVRAGGGGSSSAPAPSGGATPWGTGASGGGGEGGGWMAGEVAREKNEEGEPTSFSATSKGTVKRGPGEAWGRGSGPKKSSALETRRVSDEASTAGKPRGFRSAAPHAGGSAKASSFAAAAAAAAKLSASSSVSSPGNSLQGSDFSSRPSAVLGIPPRSVPIATPVAGNGSSVGVSCWGGGRAQSASSQRNQREVSPPAEGVLSSSPRPSGTSRPPGWVKGQSFSAAWVTERGDGNSRKLRGRQMEGDSFRSLLGSDGVGDSIQGTAPSSDGQKTPSAGGCSSTAASSSEAESGQPESVETISSPVEGSKANGRRLSSRSGNDTPAKGLEGNSGPSHQSRPLTPARSGGRVRGYAEVLTSSPTTASSSVLLSPAVGEKFPALGNAGVHMSRSRDGDQTSKEGGQRVEERKDMRPASDGRGSISSTGGQAFAGWNGLPAARRASGTGTSGGLFSPSKQEVPDGEICGAWPRSRRLGCDVGMEGASGTGVSNEEGRLERKMVSASRASPGEAPLTVWKRSRRSSGGDSSTREISEGPRGEDEESNPGESQGATSPGTASTRAAANRGRAEILPSLGLRRGTLYGSRDGSSGDEEVSQARAGSITKSDLRFFPISGMREHEDALLAVSRSNPERCEERKTVDCMPVGGGGRDGHVLGRDLLEEREFQWLSKEDFQQPEGSADFSGDYSSPSFPNLSSRSVGSPVRGGEVLQWLPSSGALSDYPREPAFSLLGVPFSSDTPPLFSSCVLPRSSP</sequence>
<feature type="non-terminal residue" evidence="3">
    <location>
        <position position="1200"/>
    </location>
</feature>
<evidence type="ECO:0000256" key="1">
    <source>
        <dbReference type="SAM" id="MobiDB-lite"/>
    </source>
</evidence>
<feature type="compositionally biased region" description="Polar residues" evidence="1">
    <location>
        <begin position="994"/>
        <end position="1010"/>
    </location>
</feature>
<name>A0A2C6KLV2_9APIC</name>
<dbReference type="InterPro" id="IPR007207">
    <property type="entry name" value="Not_N"/>
</dbReference>
<dbReference type="EMBL" id="MIGC01004414">
    <property type="protein sequence ID" value="PHJ18099.1"/>
    <property type="molecule type" value="Genomic_DNA"/>
</dbReference>
<feature type="region of interest" description="Disordered" evidence="1">
    <location>
        <begin position="1118"/>
        <end position="1150"/>
    </location>
</feature>
<feature type="compositionally biased region" description="Low complexity" evidence="1">
    <location>
        <begin position="654"/>
        <end position="667"/>
    </location>
</feature>
<dbReference type="AlphaFoldDB" id="A0A2C6KLV2"/>
<feature type="compositionally biased region" description="Gly residues" evidence="1">
    <location>
        <begin position="476"/>
        <end position="488"/>
    </location>
</feature>
<feature type="compositionally biased region" description="Polar residues" evidence="1">
    <location>
        <begin position="364"/>
        <end position="377"/>
    </location>
</feature>
<feature type="compositionally biased region" description="Low complexity" evidence="1">
    <location>
        <begin position="445"/>
        <end position="454"/>
    </location>
</feature>
<gene>
    <name evidence="3" type="ORF">CSUI_008076</name>
</gene>
<feature type="compositionally biased region" description="Low complexity" evidence="1">
    <location>
        <begin position="195"/>
        <end position="226"/>
    </location>
</feature>
<accession>A0A2C6KLV2</accession>
<feature type="compositionally biased region" description="Polar residues" evidence="1">
    <location>
        <begin position="586"/>
        <end position="599"/>
    </location>
</feature>
<feature type="compositionally biased region" description="Basic and acidic residues" evidence="1">
    <location>
        <begin position="351"/>
        <end position="363"/>
    </location>
</feature>
<feature type="compositionally biased region" description="Basic and acidic residues" evidence="1">
    <location>
        <begin position="681"/>
        <end position="699"/>
    </location>
</feature>
<dbReference type="Pfam" id="PF04065">
    <property type="entry name" value="Not3"/>
    <property type="match status" value="2"/>
</dbReference>
<dbReference type="Proteomes" id="UP000221165">
    <property type="component" value="Unassembled WGS sequence"/>
</dbReference>
<feature type="domain" description="CCR4-Not complex component Not N-terminal" evidence="2">
    <location>
        <begin position="252"/>
        <end position="332"/>
    </location>
</feature>
<evidence type="ECO:0000313" key="3">
    <source>
        <dbReference type="EMBL" id="PHJ18099.1"/>
    </source>
</evidence>
<feature type="region of interest" description="Disordered" evidence="1">
    <location>
        <begin position="350"/>
        <end position="1052"/>
    </location>
</feature>
<evidence type="ECO:0000313" key="4">
    <source>
        <dbReference type="Proteomes" id="UP000221165"/>
    </source>
</evidence>
<proteinExistence type="predicted"/>